<evidence type="ECO:0000256" key="4">
    <source>
        <dbReference type="ARBA" id="ARBA00022603"/>
    </source>
</evidence>
<dbReference type="GO" id="GO:0000049">
    <property type="term" value="F:tRNA binding"/>
    <property type="evidence" value="ECO:0007669"/>
    <property type="project" value="UniProtKB-KW"/>
</dbReference>
<dbReference type="PRINTS" id="PR02008">
    <property type="entry name" value="RCMTFAMILY"/>
</dbReference>
<sequence>MGRRGGRPNWKNKRGKSGGERQQRKRDDGRVDIVRQNDDFEKYYKAQDILCEEEWSEFMKTFVTTLPTSFRITGTRSMAEEIRDLIETEYIPYVKGAEVDGEKVTPPAPIPWYPNNFGWQFEIPRIALKKSPALNKFHKFLVTEAEVGNISRQEAVSMIPPLMLDVKPHHAVLDMCAAPGSKTAQLLEAIHAEEKPDEIPAGFVIANDADYKRACLLVHQTNRLRSPCIVVTNHSGERFPNIEYNDSEGHKKAIQFDRILCDVPCSGDGTMRKNPQIWKKWNVRDGINLHNIQTKILARSMYLLKEGGRLVYSTCSLNPMENEAVVADALNTFGDAIKLVDVSDQLPLLKRSPGLTSWKVMTRDGCLYQTHEEMVNEKDPEDSRKYIKSLFAPKNVSELGLDKCLRIYPHQQDTGGFFVAVFEKTKPISKLERRDAKFSNEAKSIIPAKRAASPGEGSEKSAETKDESTIAETDSKDDDGDNKKKLPKEYRPDQPREDPPLKENPFIFMEQDHESLQAIRKHFNISDKMQYNGFMIRDDKTFRTIYLVSNAVRFLLTQGGPKLRTVNTGIRMFDKNGLKEGYCPFRLTAEGMTVVYPFTASEDIIHLTYEDLKTILLDKNPLMINLSPEVQNQVERLTNMGSIIASFDPKTEKAIADKKLIEEKLGHHIPNLFTQIILPVWRGSASLSVHLNKNELRSMVLRVLGEKADTGKEEKTSGNSTPAPKTDTEKEDKASEDSTSVPKSETPAVEDETPKDEAAVFQVNDEQ</sequence>
<dbReference type="PANTHER" id="PTHR22808">
    <property type="entry name" value="NCL1 YEAST -RELATED NOL1/NOP2/FMU SUN DOMAIN-CONTAINING"/>
    <property type="match status" value="1"/>
</dbReference>
<gene>
    <name evidence="13" type="primary">NCL1</name>
    <name evidence="13" type="ORF">H4219_001787</name>
</gene>
<evidence type="ECO:0000256" key="10">
    <source>
        <dbReference type="PROSITE-ProRule" id="PRU01023"/>
    </source>
</evidence>
<keyword evidence="5 10" id="KW-0808">Transferase</keyword>
<keyword evidence="14" id="KW-1185">Reference proteome</keyword>
<dbReference type="Gene3D" id="3.40.50.150">
    <property type="entry name" value="Vaccinia Virus protein VP39"/>
    <property type="match status" value="1"/>
</dbReference>
<name>A0A9W8DPZ3_9FUNG</name>
<dbReference type="SUPFAM" id="SSF53335">
    <property type="entry name" value="S-adenosyl-L-methionine-dependent methyltransferases"/>
    <property type="match status" value="1"/>
</dbReference>
<comment type="subcellular location">
    <subcellularLocation>
        <location evidence="1">Nucleus</location>
    </subcellularLocation>
</comment>
<dbReference type="InterPro" id="IPR057285">
    <property type="entry name" value="Pre-PUA_NSUN2"/>
</dbReference>
<keyword evidence="7" id="KW-0819">tRNA processing</keyword>
<dbReference type="InterPro" id="IPR023270">
    <property type="entry name" value="RCMT_NCL1"/>
</dbReference>
<feature type="compositionally biased region" description="Basic and acidic residues" evidence="11">
    <location>
        <begin position="481"/>
        <end position="501"/>
    </location>
</feature>
<proteinExistence type="inferred from homology"/>
<dbReference type="InterPro" id="IPR023267">
    <property type="entry name" value="RCMT"/>
</dbReference>
<dbReference type="OrthoDB" id="6093671at2759"/>
<dbReference type="Proteomes" id="UP001150538">
    <property type="component" value="Unassembled WGS sequence"/>
</dbReference>
<dbReference type="GO" id="GO:0016428">
    <property type="term" value="F:tRNA (cytidine-5-)-methyltransferase activity"/>
    <property type="evidence" value="ECO:0007669"/>
    <property type="project" value="InterPro"/>
</dbReference>
<dbReference type="InterPro" id="IPR001678">
    <property type="entry name" value="MeTrfase_RsmB-F_NOP2_dom"/>
</dbReference>
<evidence type="ECO:0000256" key="3">
    <source>
        <dbReference type="ARBA" id="ARBA00022555"/>
    </source>
</evidence>
<evidence type="ECO:0000256" key="7">
    <source>
        <dbReference type="ARBA" id="ARBA00022694"/>
    </source>
</evidence>
<feature type="region of interest" description="Disordered" evidence="11">
    <location>
        <begin position="445"/>
        <end position="503"/>
    </location>
</feature>
<keyword evidence="4 10" id="KW-0489">Methyltransferase</keyword>
<feature type="binding site" evidence="10">
    <location>
        <position position="262"/>
    </location>
    <ligand>
        <name>S-adenosyl-L-methionine</name>
        <dbReference type="ChEBI" id="CHEBI:59789"/>
    </ligand>
</feature>
<evidence type="ECO:0000256" key="2">
    <source>
        <dbReference type="ARBA" id="ARBA00007494"/>
    </source>
</evidence>
<feature type="compositionally biased region" description="Basic and acidic residues" evidence="11">
    <location>
        <begin position="726"/>
        <end position="736"/>
    </location>
</feature>
<dbReference type="AlphaFoldDB" id="A0A9W8DPZ3"/>
<dbReference type="EMBL" id="JANBPU010000022">
    <property type="protein sequence ID" value="KAJ1919758.1"/>
    <property type="molecule type" value="Genomic_DNA"/>
</dbReference>
<feature type="domain" description="SAM-dependent MTase RsmB/NOP-type" evidence="12">
    <location>
        <begin position="58"/>
        <end position="425"/>
    </location>
</feature>
<feature type="compositionally biased region" description="Basic and acidic residues" evidence="11">
    <location>
        <begin position="17"/>
        <end position="30"/>
    </location>
</feature>
<dbReference type="InterPro" id="IPR029063">
    <property type="entry name" value="SAM-dependent_MTases_sf"/>
</dbReference>
<evidence type="ECO:0000256" key="9">
    <source>
        <dbReference type="ARBA" id="ARBA00023242"/>
    </source>
</evidence>
<evidence type="ECO:0000259" key="12">
    <source>
        <dbReference type="PROSITE" id="PS51686"/>
    </source>
</evidence>
<dbReference type="GO" id="GO:0005634">
    <property type="term" value="C:nucleus"/>
    <property type="evidence" value="ECO:0007669"/>
    <property type="project" value="UniProtKB-SubCell"/>
</dbReference>
<feature type="region of interest" description="Disordered" evidence="11">
    <location>
        <begin position="1"/>
        <end position="30"/>
    </location>
</feature>
<keyword evidence="3" id="KW-0820">tRNA-binding</keyword>
<reference evidence="13" key="1">
    <citation type="submission" date="2022-07" db="EMBL/GenBank/DDBJ databases">
        <title>Phylogenomic reconstructions and comparative analyses of Kickxellomycotina fungi.</title>
        <authorList>
            <person name="Reynolds N.K."/>
            <person name="Stajich J.E."/>
            <person name="Barry K."/>
            <person name="Grigoriev I.V."/>
            <person name="Crous P."/>
            <person name="Smith M.E."/>
        </authorList>
    </citation>
    <scope>NUCLEOTIDE SEQUENCE</scope>
    <source>
        <strain evidence="13">NBRC 100468</strain>
    </source>
</reference>
<dbReference type="InterPro" id="IPR057286">
    <property type="entry name" value="PUA_NSUN2"/>
</dbReference>
<comment type="caution">
    <text evidence="10">Lacks conserved residue(s) required for the propagation of feature annotation.</text>
</comment>
<protein>
    <submittedName>
        <fullName evidence="13">tRNA (Cytosine-5-)-methyltransferase ncl1</fullName>
        <ecNumber evidence="13">2.1.1.202</ecNumber>
    </submittedName>
</protein>
<comment type="similarity">
    <text evidence="2 10">Belongs to the class I-like SAM-binding methyltransferase superfamily. RsmB/NOP family.</text>
</comment>
<dbReference type="Pfam" id="PF01189">
    <property type="entry name" value="Methyltr_RsmB-F"/>
    <property type="match status" value="1"/>
</dbReference>
<dbReference type="InterPro" id="IPR049560">
    <property type="entry name" value="MeTrfase_RsmB-F_NOP2_cat"/>
</dbReference>
<dbReference type="GO" id="GO:0005737">
    <property type="term" value="C:cytoplasm"/>
    <property type="evidence" value="ECO:0007669"/>
    <property type="project" value="TreeGrafter"/>
</dbReference>
<dbReference type="PROSITE" id="PS01153">
    <property type="entry name" value="NOL1_NOP2_SUN"/>
    <property type="match status" value="1"/>
</dbReference>
<feature type="compositionally biased region" description="Basic and acidic residues" evidence="11">
    <location>
        <begin position="457"/>
        <end position="468"/>
    </location>
</feature>
<dbReference type="EC" id="2.1.1.202" evidence="13"/>
<evidence type="ECO:0000313" key="14">
    <source>
        <dbReference type="Proteomes" id="UP001150538"/>
    </source>
</evidence>
<evidence type="ECO:0000256" key="11">
    <source>
        <dbReference type="SAM" id="MobiDB-lite"/>
    </source>
</evidence>
<evidence type="ECO:0000256" key="5">
    <source>
        <dbReference type="ARBA" id="ARBA00022679"/>
    </source>
</evidence>
<evidence type="ECO:0000256" key="1">
    <source>
        <dbReference type="ARBA" id="ARBA00004123"/>
    </source>
</evidence>
<feature type="region of interest" description="Disordered" evidence="11">
    <location>
        <begin position="707"/>
        <end position="767"/>
    </location>
</feature>
<feature type="binding site" evidence="10">
    <location>
        <position position="208"/>
    </location>
    <ligand>
        <name>S-adenosyl-L-methionine</name>
        <dbReference type="ChEBI" id="CHEBI:59789"/>
    </ligand>
</feature>
<evidence type="ECO:0000256" key="8">
    <source>
        <dbReference type="ARBA" id="ARBA00022884"/>
    </source>
</evidence>
<feature type="compositionally biased region" description="Basic residues" evidence="11">
    <location>
        <begin position="1"/>
        <end position="16"/>
    </location>
</feature>
<dbReference type="GO" id="GO:0030488">
    <property type="term" value="P:tRNA methylation"/>
    <property type="evidence" value="ECO:0007669"/>
    <property type="project" value="TreeGrafter"/>
</dbReference>
<evidence type="ECO:0000256" key="6">
    <source>
        <dbReference type="ARBA" id="ARBA00022691"/>
    </source>
</evidence>
<dbReference type="PROSITE" id="PS51686">
    <property type="entry name" value="SAM_MT_RSMB_NOP"/>
    <property type="match status" value="1"/>
</dbReference>
<comment type="caution">
    <text evidence="13">The sequence shown here is derived from an EMBL/GenBank/DDBJ whole genome shotgun (WGS) entry which is preliminary data.</text>
</comment>
<dbReference type="InterPro" id="IPR018314">
    <property type="entry name" value="RsmB/NOL1/NOP2-like_CS"/>
</dbReference>
<dbReference type="Pfam" id="PF25378">
    <property type="entry name" value="PUA_NSUN2"/>
    <property type="match status" value="1"/>
</dbReference>
<keyword evidence="6 10" id="KW-0949">S-adenosyl-L-methionine</keyword>
<keyword evidence="8 10" id="KW-0694">RNA-binding</keyword>
<dbReference type="Pfam" id="PF25376">
    <property type="entry name" value="Pre-PUA_NSUN2"/>
    <property type="match status" value="1"/>
</dbReference>
<dbReference type="PANTHER" id="PTHR22808:SF1">
    <property type="entry name" value="RNA CYTOSINE-C(5)-METHYLTRANSFERASE NSUN2-RELATED"/>
    <property type="match status" value="1"/>
</dbReference>
<dbReference type="PRINTS" id="PR02011">
    <property type="entry name" value="RCMTNCL1"/>
</dbReference>
<organism evidence="13 14">
    <name type="scientific">Mycoemilia scoparia</name>
    <dbReference type="NCBI Taxonomy" id="417184"/>
    <lineage>
        <taxon>Eukaryota</taxon>
        <taxon>Fungi</taxon>
        <taxon>Fungi incertae sedis</taxon>
        <taxon>Zoopagomycota</taxon>
        <taxon>Kickxellomycotina</taxon>
        <taxon>Kickxellomycetes</taxon>
        <taxon>Kickxellales</taxon>
        <taxon>Kickxellaceae</taxon>
        <taxon>Mycoemilia</taxon>
    </lineage>
</organism>
<keyword evidence="9" id="KW-0539">Nucleus</keyword>
<feature type="binding site" evidence="10">
    <location>
        <begin position="176"/>
        <end position="182"/>
    </location>
    <ligand>
        <name>S-adenosyl-L-methionine</name>
        <dbReference type="ChEBI" id="CHEBI:59789"/>
    </ligand>
</feature>
<feature type="active site" description="Nucleophile" evidence="10">
    <location>
        <position position="315"/>
    </location>
</feature>
<accession>A0A9W8DPZ3</accession>
<feature type="compositionally biased region" description="Basic and acidic residues" evidence="11">
    <location>
        <begin position="707"/>
        <end position="716"/>
    </location>
</feature>
<evidence type="ECO:0000313" key="13">
    <source>
        <dbReference type="EMBL" id="KAJ1919758.1"/>
    </source>
</evidence>